<dbReference type="Proteomes" id="UP000019140">
    <property type="component" value="Unassembled WGS sequence"/>
</dbReference>
<keyword evidence="2" id="KW-1185">Reference proteome</keyword>
<dbReference type="EMBL" id="AZHX01001850">
    <property type="protein sequence ID" value="ETW99340.1"/>
    <property type="molecule type" value="Genomic_DNA"/>
</dbReference>
<proteinExistence type="predicted"/>
<accession>W4LNR2</accession>
<name>W4LNR2_9BACT</name>
<organism evidence="1 2">
    <name type="scientific">Candidatus Entotheonella gemina</name>
    <dbReference type="NCBI Taxonomy" id="1429439"/>
    <lineage>
        <taxon>Bacteria</taxon>
        <taxon>Pseudomonadati</taxon>
        <taxon>Nitrospinota/Tectimicrobiota group</taxon>
        <taxon>Candidatus Tectimicrobiota</taxon>
        <taxon>Candidatus Entotheonellia</taxon>
        <taxon>Candidatus Entotheonellales</taxon>
        <taxon>Candidatus Entotheonellaceae</taxon>
        <taxon>Candidatus Entotheonella</taxon>
    </lineage>
</organism>
<dbReference type="AlphaFoldDB" id="W4LNR2"/>
<evidence type="ECO:0000313" key="2">
    <source>
        <dbReference type="Proteomes" id="UP000019140"/>
    </source>
</evidence>
<comment type="caution">
    <text evidence="1">The sequence shown here is derived from an EMBL/GenBank/DDBJ whole genome shotgun (WGS) entry which is preliminary data.</text>
</comment>
<reference evidence="1 2" key="1">
    <citation type="journal article" date="2014" name="Nature">
        <title>An environmental bacterial taxon with a large and distinct metabolic repertoire.</title>
        <authorList>
            <person name="Wilson M.C."/>
            <person name="Mori T."/>
            <person name="Ruckert C."/>
            <person name="Uria A.R."/>
            <person name="Helf M.J."/>
            <person name="Takada K."/>
            <person name="Gernert C."/>
            <person name="Steffens U.A."/>
            <person name="Heycke N."/>
            <person name="Schmitt S."/>
            <person name="Rinke C."/>
            <person name="Helfrich E.J."/>
            <person name="Brachmann A.O."/>
            <person name="Gurgui C."/>
            <person name="Wakimoto T."/>
            <person name="Kracht M."/>
            <person name="Crusemann M."/>
            <person name="Hentschel U."/>
            <person name="Abe I."/>
            <person name="Matsunaga S."/>
            <person name="Kalinowski J."/>
            <person name="Takeyama H."/>
            <person name="Piel J."/>
        </authorList>
    </citation>
    <scope>NUCLEOTIDE SEQUENCE [LARGE SCALE GENOMIC DNA]</scope>
    <source>
        <strain evidence="2">TSY2</strain>
    </source>
</reference>
<gene>
    <name evidence="1" type="ORF">ETSY2_41110</name>
</gene>
<dbReference type="HOGENOM" id="CLU_2970839_0_0_7"/>
<evidence type="ECO:0000313" key="1">
    <source>
        <dbReference type="EMBL" id="ETW99340.1"/>
    </source>
</evidence>
<sequence length="58" mass="6649">MASKEVVETVYGKYNKYEIIKESSTFGSPKFYIYKDGKYHRGSFSSLRVAVEAAEKET</sequence>
<protein>
    <submittedName>
        <fullName evidence="1">Uncharacterized protein</fullName>
    </submittedName>
</protein>